<keyword evidence="1" id="KW-0472">Membrane</keyword>
<dbReference type="GeneID" id="87806141"/>
<protein>
    <submittedName>
        <fullName evidence="2">Uncharacterized protein</fullName>
    </submittedName>
</protein>
<keyword evidence="1" id="KW-0812">Transmembrane</keyword>
<name>A0AAF0Y372_9TREE</name>
<organism evidence="2 3">
    <name type="scientific">Vanrija pseudolonga</name>
    <dbReference type="NCBI Taxonomy" id="143232"/>
    <lineage>
        <taxon>Eukaryota</taxon>
        <taxon>Fungi</taxon>
        <taxon>Dikarya</taxon>
        <taxon>Basidiomycota</taxon>
        <taxon>Agaricomycotina</taxon>
        <taxon>Tremellomycetes</taxon>
        <taxon>Trichosporonales</taxon>
        <taxon>Trichosporonaceae</taxon>
        <taxon>Vanrija</taxon>
    </lineage>
</organism>
<feature type="transmembrane region" description="Helical" evidence="1">
    <location>
        <begin position="92"/>
        <end position="114"/>
    </location>
</feature>
<gene>
    <name evidence="2" type="ORF">LOC62_02G002894</name>
</gene>
<feature type="transmembrane region" description="Helical" evidence="1">
    <location>
        <begin position="64"/>
        <end position="85"/>
    </location>
</feature>
<keyword evidence="1" id="KW-1133">Transmembrane helix</keyword>
<evidence type="ECO:0000313" key="3">
    <source>
        <dbReference type="Proteomes" id="UP000827549"/>
    </source>
</evidence>
<feature type="transmembrane region" description="Helical" evidence="1">
    <location>
        <begin position="25"/>
        <end position="44"/>
    </location>
</feature>
<accession>A0AAF0Y372</accession>
<evidence type="ECO:0000313" key="2">
    <source>
        <dbReference type="EMBL" id="WOO79370.1"/>
    </source>
</evidence>
<dbReference type="AlphaFoldDB" id="A0AAF0Y372"/>
<evidence type="ECO:0000256" key="1">
    <source>
        <dbReference type="SAM" id="Phobius"/>
    </source>
</evidence>
<reference evidence="2" key="1">
    <citation type="submission" date="2023-10" db="EMBL/GenBank/DDBJ databases">
        <authorList>
            <person name="Noh H."/>
        </authorList>
    </citation>
    <scope>NUCLEOTIDE SEQUENCE</scope>
    <source>
        <strain evidence="2">DUCC4014</strain>
    </source>
</reference>
<keyword evidence="3" id="KW-1185">Reference proteome</keyword>
<dbReference type="RefSeq" id="XP_062625402.1">
    <property type="nucleotide sequence ID" value="XM_062769418.1"/>
</dbReference>
<proteinExistence type="predicted"/>
<feature type="transmembrane region" description="Helical" evidence="1">
    <location>
        <begin position="148"/>
        <end position="169"/>
    </location>
</feature>
<dbReference type="Proteomes" id="UP000827549">
    <property type="component" value="Chromosome 2"/>
</dbReference>
<sequence>MPLQARESAPALPSKWRSGPPTARGVLGAIAGSVLLGLSISWGIQTAVETGLNIYYPPHSGGKAASIALCVAWFLCAVPAVYALIHAQKRWGCVPTALVASLLLPLGVAVWNVAMRYAGKTSIEAWCIHKNPTYDATACSADWRRGTVVQWCGSVVACVAAAGVAAYFVSSGRATTDPQPWVAMNAQRTAAALGRQGQGEAMAAA</sequence>
<dbReference type="EMBL" id="CP086715">
    <property type="protein sequence ID" value="WOO79370.1"/>
    <property type="molecule type" value="Genomic_DNA"/>
</dbReference>